<evidence type="ECO:0000313" key="2">
    <source>
        <dbReference type="EMBL" id="TFZ01593.1"/>
    </source>
</evidence>
<dbReference type="Pfam" id="PF07963">
    <property type="entry name" value="N_methyl"/>
    <property type="match status" value="1"/>
</dbReference>
<dbReference type="RefSeq" id="WP_135284892.1">
    <property type="nucleotide sequence ID" value="NZ_SMLL01000003.1"/>
</dbReference>
<dbReference type="Pfam" id="PF16732">
    <property type="entry name" value="ComP_DUS"/>
    <property type="match status" value="1"/>
</dbReference>
<dbReference type="Gene3D" id="3.30.700.10">
    <property type="entry name" value="Glycoprotein, Type 4 Pilin"/>
    <property type="match status" value="1"/>
</dbReference>
<protein>
    <submittedName>
        <fullName evidence="2">Prepilin-type N-terminal cleavage/methylation domain-containing protein</fullName>
    </submittedName>
</protein>
<feature type="transmembrane region" description="Helical" evidence="1">
    <location>
        <begin position="12"/>
        <end position="34"/>
    </location>
</feature>
<dbReference type="NCBIfam" id="TIGR02532">
    <property type="entry name" value="IV_pilin_GFxxxE"/>
    <property type="match status" value="1"/>
</dbReference>
<keyword evidence="1" id="KW-0812">Transmembrane</keyword>
<dbReference type="PROSITE" id="PS00409">
    <property type="entry name" value="PROKAR_NTER_METHYL"/>
    <property type="match status" value="1"/>
</dbReference>
<reference evidence="2 3" key="1">
    <citation type="submission" date="2019-03" db="EMBL/GenBank/DDBJ databases">
        <title>Ramlibacter rhizophilus CCTCC AB2015357, whole genome shotgun sequence.</title>
        <authorList>
            <person name="Zhang X."/>
            <person name="Feng G."/>
            <person name="Zhu H."/>
        </authorList>
    </citation>
    <scope>NUCLEOTIDE SEQUENCE [LARGE SCALE GENOMIC DNA]</scope>
    <source>
        <strain evidence="2 3">CCTCC AB2015357</strain>
    </source>
</reference>
<dbReference type="GO" id="GO:0043683">
    <property type="term" value="P:type IV pilus assembly"/>
    <property type="evidence" value="ECO:0007669"/>
    <property type="project" value="InterPro"/>
</dbReference>
<dbReference type="PANTHER" id="PTHR30093:SF47">
    <property type="entry name" value="TYPE IV PILUS NON-CORE MINOR PILIN PILE"/>
    <property type="match status" value="1"/>
</dbReference>
<comment type="caution">
    <text evidence="2">The sequence shown here is derived from an EMBL/GenBank/DDBJ whole genome shotgun (WGS) entry which is preliminary data.</text>
</comment>
<keyword evidence="1" id="KW-1133">Transmembrane helix</keyword>
<evidence type="ECO:0000256" key="1">
    <source>
        <dbReference type="SAM" id="Phobius"/>
    </source>
</evidence>
<keyword evidence="1" id="KW-0472">Membrane</keyword>
<dbReference type="AlphaFoldDB" id="A0A4Z0BQM2"/>
<dbReference type="SUPFAM" id="SSF54523">
    <property type="entry name" value="Pili subunits"/>
    <property type="match status" value="1"/>
</dbReference>
<dbReference type="OrthoDB" id="8592370at2"/>
<dbReference type="EMBL" id="SMLL01000003">
    <property type="protein sequence ID" value="TFZ01593.1"/>
    <property type="molecule type" value="Genomic_DNA"/>
</dbReference>
<keyword evidence="3" id="KW-1185">Reference proteome</keyword>
<gene>
    <name evidence="2" type="ORF">EZ242_09500</name>
</gene>
<dbReference type="PANTHER" id="PTHR30093">
    <property type="entry name" value="GENERAL SECRETION PATHWAY PROTEIN G"/>
    <property type="match status" value="1"/>
</dbReference>
<name>A0A4Z0BQM2_9BURK</name>
<dbReference type="InterPro" id="IPR045584">
    <property type="entry name" value="Pilin-like"/>
</dbReference>
<dbReference type="InterPro" id="IPR031982">
    <property type="entry name" value="PilE-like"/>
</dbReference>
<dbReference type="InterPro" id="IPR012902">
    <property type="entry name" value="N_methyl_site"/>
</dbReference>
<evidence type="ECO:0000313" key="3">
    <source>
        <dbReference type="Proteomes" id="UP000297564"/>
    </source>
</evidence>
<accession>A0A4Z0BQM2</accession>
<proteinExistence type="predicted"/>
<organism evidence="2 3">
    <name type="scientific">Ramlibacter rhizophilus</name>
    <dbReference type="NCBI Taxonomy" id="1781167"/>
    <lineage>
        <taxon>Bacteria</taxon>
        <taxon>Pseudomonadati</taxon>
        <taxon>Pseudomonadota</taxon>
        <taxon>Betaproteobacteria</taxon>
        <taxon>Burkholderiales</taxon>
        <taxon>Comamonadaceae</taxon>
        <taxon>Ramlibacter</taxon>
    </lineage>
</organism>
<dbReference type="Proteomes" id="UP000297564">
    <property type="component" value="Unassembled WGS sequence"/>
</dbReference>
<sequence length="144" mass="15645">MFKQRRAQRGFTLIELMIAVAVVAILAAVAYPSFMDQIRKSRRAEAQQFLMEVASRQQQWMLDRRFYSPAAGTSNACAALSSELNVNPPSSLNGHYTFCAQVSISTASPPTFSVQAIPQGGQLKDSCGTLAVSQIGAKSPVNCW</sequence>